<feature type="repeat" description="TPR" evidence="1">
    <location>
        <begin position="61"/>
        <end position="94"/>
    </location>
</feature>
<sequence length="455" mass="51656">MLVKRFLFFLFFFFLCSSSILFALSKEETNIKKLQSLFQSGRLEEASTHAYELLHHYSSCDLCWRVIGESALCFGKLEEAKEAFQHALKILPEDKKSLALLREVYIRQDRYLQAAQIAYALGEYGQGDLLKSFGEHKPFLVESKSPYVKIQFKEIVPYPVIEVELSGIKARFMIDTGSTYVLLSPRLAKKAAVELFRKEKEQSAQGSFWIQWAKIPSLSLGGATIKNIPALVHSLLDIPRSGMMIDGILGENFLSHFIPSFDLRGRWKRTPKYFILGLSHDNVQIPFEKGSQDEQRKTQVPFLIGPAQTLLVQASINRSFPLLFLLDTATPGYFACSPSMAKFSKIWIQKNFSNEEPYIHRGRGTNLDVQWELGASRSSSQIGQASQIEIREEKIHGSLPGIVGSLPYNMDADLGFYTGGTIGFGFFYDKQVTIDYKNQQLYFLTPMPRSSKTKR</sequence>
<dbReference type="InterPro" id="IPR011990">
    <property type="entry name" value="TPR-like_helical_dom_sf"/>
</dbReference>
<dbReference type="InterPro" id="IPR019734">
    <property type="entry name" value="TPR_rpt"/>
</dbReference>
<organism evidence="2 3">
    <name type="scientific">Methylacidiphilum caldifontis</name>
    <dbReference type="NCBI Taxonomy" id="2795386"/>
    <lineage>
        <taxon>Bacteria</taxon>
        <taxon>Pseudomonadati</taxon>
        <taxon>Verrucomicrobiota</taxon>
        <taxon>Methylacidiphilae</taxon>
        <taxon>Methylacidiphilales</taxon>
        <taxon>Methylacidiphilaceae</taxon>
        <taxon>Methylacidiphilum (ex Ratnadevi et al. 2023)</taxon>
    </lineage>
</organism>
<evidence type="ECO:0000313" key="3">
    <source>
        <dbReference type="Proteomes" id="UP000297713"/>
    </source>
</evidence>
<evidence type="ECO:0000313" key="2">
    <source>
        <dbReference type="EMBL" id="TFE67309.1"/>
    </source>
</evidence>
<evidence type="ECO:0008006" key="4">
    <source>
        <dbReference type="Google" id="ProtNLM"/>
    </source>
</evidence>
<dbReference type="CDD" id="cd05483">
    <property type="entry name" value="retropepsin_like_bacteria"/>
    <property type="match status" value="1"/>
</dbReference>
<dbReference type="EMBL" id="LXQC01000155">
    <property type="protein sequence ID" value="TFE67309.1"/>
    <property type="molecule type" value="Genomic_DNA"/>
</dbReference>
<protein>
    <recommendedName>
        <fullName evidence="4">Tetratricopeptide repeat protein</fullName>
    </recommendedName>
</protein>
<dbReference type="SUPFAM" id="SSF50630">
    <property type="entry name" value="Acid proteases"/>
    <property type="match status" value="1"/>
</dbReference>
<dbReference type="Gene3D" id="2.40.70.10">
    <property type="entry name" value="Acid Proteases"/>
    <property type="match status" value="1"/>
</dbReference>
<keyword evidence="3" id="KW-1185">Reference proteome</keyword>
<dbReference type="Proteomes" id="UP000297713">
    <property type="component" value="Unassembled WGS sequence"/>
</dbReference>
<dbReference type="PROSITE" id="PS50005">
    <property type="entry name" value="TPR"/>
    <property type="match status" value="1"/>
</dbReference>
<proteinExistence type="predicted"/>
<dbReference type="SUPFAM" id="SSF48452">
    <property type="entry name" value="TPR-like"/>
    <property type="match status" value="1"/>
</dbReference>
<comment type="caution">
    <text evidence="2">The sequence shown here is derived from an EMBL/GenBank/DDBJ whole genome shotgun (WGS) entry which is preliminary data.</text>
</comment>
<dbReference type="AlphaFoldDB" id="A0A4Y8P9D9"/>
<dbReference type="Pfam" id="PF13650">
    <property type="entry name" value="Asp_protease_2"/>
    <property type="match status" value="1"/>
</dbReference>
<keyword evidence="1" id="KW-0802">TPR repeat</keyword>
<dbReference type="InterPro" id="IPR034122">
    <property type="entry name" value="Retropepsin-like_bacterial"/>
</dbReference>
<gene>
    <name evidence="2" type="ORF">A7Q10_09605</name>
</gene>
<reference evidence="2 3" key="1">
    <citation type="submission" date="2016-05" db="EMBL/GenBank/DDBJ databases">
        <title>Diversity and Homogeneity among Thermoacidophilic Verrucomicrobia Methanotrophs Linked with Geographical Origin.</title>
        <authorList>
            <person name="Erikstad H.-A."/>
            <person name="Smestad N.B."/>
            <person name="Ceballos R.M."/>
            <person name="Birkeland N.-K."/>
        </authorList>
    </citation>
    <scope>NUCLEOTIDE SEQUENCE [LARGE SCALE GENOMIC DNA]</scope>
    <source>
        <strain evidence="2 3">Phi</strain>
    </source>
</reference>
<accession>A0A4Y8P9D9</accession>
<name>A0A4Y8P9D9_9BACT</name>
<dbReference type="Gene3D" id="1.25.40.10">
    <property type="entry name" value="Tetratricopeptide repeat domain"/>
    <property type="match status" value="1"/>
</dbReference>
<dbReference type="InterPro" id="IPR021109">
    <property type="entry name" value="Peptidase_aspartic_dom_sf"/>
</dbReference>
<dbReference type="OrthoDB" id="181690at2"/>
<evidence type="ECO:0000256" key="1">
    <source>
        <dbReference type="PROSITE-ProRule" id="PRU00339"/>
    </source>
</evidence>